<organism evidence="1 2">
    <name type="scientific">Armillaria gallica</name>
    <name type="common">Bulbous honey fungus</name>
    <name type="synonym">Armillaria bulbosa</name>
    <dbReference type="NCBI Taxonomy" id="47427"/>
    <lineage>
        <taxon>Eukaryota</taxon>
        <taxon>Fungi</taxon>
        <taxon>Dikarya</taxon>
        <taxon>Basidiomycota</taxon>
        <taxon>Agaricomycotina</taxon>
        <taxon>Agaricomycetes</taxon>
        <taxon>Agaricomycetidae</taxon>
        <taxon>Agaricales</taxon>
        <taxon>Marasmiineae</taxon>
        <taxon>Physalacriaceae</taxon>
        <taxon>Armillaria</taxon>
    </lineage>
</organism>
<dbReference type="InParanoid" id="A0A2H3EUZ4"/>
<evidence type="ECO:0000313" key="2">
    <source>
        <dbReference type="Proteomes" id="UP000217790"/>
    </source>
</evidence>
<accession>A0A2H3EUZ4</accession>
<name>A0A2H3EUZ4_ARMGA</name>
<protein>
    <submittedName>
        <fullName evidence="1">Uncharacterized protein</fullName>
    </submittedName>
</protein>
<sequence>MIKKSGPWVSETAGLKWSEEERDAHFSFGETPTYPSRDYDSHFLMHVVNHLTARECSAPLEALERQKTWASSGNKTALRTLPSQHKIDKDITYYLPLFQHCFGLHFQQLLNSMPRRCLVEVPERPESDGPEDVSGGLLVLSSVSDVCHMLLKSQERGSYFAC</sequence>
<proteinExistence type="predicted"/>
<gene>
    <name evidence="1" type="ORF">ARMGADRAFT_1022647</name>
</gene>
<evidence type="ECO:0000313" key="1">
    <source>
        <dbReference type="EMBL" id="PBL04168.1"/>
    </source>
</evidence>
<dbReference type="Proteomes" id="UP000217790">
    <property type="component" value="Unassembled WGS sequence"/>
</dbReference>
<dbReference type="AlphaFoldDB" id="A0A2H3EUZ4"/>
<keyword evidence="2" id="KW-1185">Reference proteome</keyword>
<dbReference type="EMBL" id="KZ293644">
    <property type="protein sequence ID" value="PBL04168.1"/>
    <property type="molecule type" value="Genomic_DNA"/>
</dbReference>
<reference evidence="2" key="1">
    <citation type="journal article" date="2017" name="Nat. Ecol. Evol.">
        <title>Genome expansion and lineage-specific genetic innovations in the forest pathogenic fungi Armillaria.</title>
        <authorList>
            <person name="Sipos G."/>
            <person name="Prasanna A.N."/>
            <person name="Walter M.C."/>
            <person name="O'Connor E."/>
            <person name="Balint B."/>
            <person name="Krizsan K."/>
            <person name="Kiss B."/>
            <person name="Hess J."/>
            <person name="Varga T."/>
            <person name="Slot J."/>
            <person name="Riley R."/>
            <person name="Boka B."/>
            <person name="Rigling D."/>
            <person name="Barry K."/>
            <person name="Lee J."/>
            <person name="Mihaltcheva S."/>
            <person name="LaButti K."/>
            <person name="Lipzen A."/>
            <person name="Waldron R."/>
            <person name="Moloney N.M."/>
            <person name="Sperisen C."/>
            <person name="Kredics L."/>
            <person name="Vagvoelgyi C."/>
            <person name="Patrignani A."/>
            <person name="Fitzpatrick D."/>
            <person name="Nagy I."/>
            <person name="Doyle S."/>
            <person name="Anderson J.B."/>
            <person name="Grigoriev I.V."/>
            <person name="Gueldener U."/>
            <person name="Muensterkoetter M."/>
            <person name="Nagy L.G."/>
        </authorList>
    </citation>
    <scope>NUCLEOTIDE SEQUENCE [LARGE SCALE GENOMIC DNA]</scope>
    <source>
        <strain evidence="2">Ar21-2</strain>
    </source>
</reference>